<evidence type="ECO:0000256" key="1">
    <source>
        <dbReference type="ARBA" id="ARBA00004804"/>
    </source>
</evidence>
<evidence type="ECO:0000256" key="3">
    <source>
        <dbReference type="ARBA" id="ARBA00012288"/>
    </source>
</evidence>
<gene>
    <name evidence="7 13" type="primary">hemE</name>
    <name evidence="13" type="ORF">AB0O96_08420</name>
</gene>
<evidence type="ECO:0000256" key="4">
    <source>
        <dbReference type="ARBA" id="ARBA00022793"/>
    </source>
</evidence>
<evidence type="ECO:0000256" key="10">
    <source>
        <dbReference type="SAM" id="MobiDB-lite"/>
    </source>
</evidence>
<dbReference type="PANTHER" id="PTHR21091">
    <property type="entry name" value="METHYLTETRAHYDROFOLATE:HOMOCYSTEINE METHYLTRANSFERASE RELATED"/>
    <property type="match status" value="1"/>
</dbReference>
<dbReference type="PROSITE" id="PS00907">
    <property type="entry name" value="UROD_2"/>
    <property type="match status" value="1"/>
</dbReference>
<comment type="caution">
    <text evidence="7">Lacks conserved residue(s) required for the propagation of feature annotation.</text>
</comment>
<dbReference type="NCBIfam" id="TIGR01464">
    <property type="entry name" value="hemE"/>
    <property type="match status" value="1"/>
</dbReference>
<comment type="catalytic activity">
    <reaction evidence="7 8">
        <text>uroporphyrinogen III + 4 H(+) = coproporphyrinogen III + 4 CO2</text>
        <dbReference type="Rhea" id="RHEA:19865"/>
        <dbReference type="ChEBI" id="CHEBI:15378"/>
        <dbReference type="ChEBI" id="CHEBI:16526"/>
        <dbReference type="ChEBI" id="CHEBI:57308"/>
        <dbReference type="ChEBI" id="CHEBI:57309"/>
        <dbReference type="EC" id="4.1.1.37"/>
    </reaction>
</comment>
<keyword evidence="14" id="KW-1185">Reference proteome</keyword>
<comment type="function">
    <text evidence="7">Catalyzes the decarboxylation of four acetate groups of uroporphyrinogen-III to yield coproporphyrinogen-III.</text>
</comment>
<comment type="subcellular location">
    <subcellularLocation>
        <location evidence="7">Cytoplasm</location>
    </subcellularLocation>
</comment>
<comment type="pathway">
    <text evidence="1 7 8">Porphyrin-containing compound metabolism; protoporphyrin-IX biosynthesis; coproporphyrinogen-III from 5-aminolevulinate: step 4/4.</text>
</comment>
<feature type="region of interest" description="Disordered" evidence="10">
    <location>
        <begin position="1"/>
        <end position="49"/>
    </location>
</feature>
<keyword evidence="6 7" id="KW-0627">Porphyrin biosynthesis</keyword>
<keyword evidence="5 7" id="KW-0456">Lyase</keyword>
<evidence type="ECO:0000259" key="12">
    <source>
        <dbReference type="PROSITE" id="PS00907"/>
    </source>
</evidence>
<dbReference type="CDD" id="cd00717">
    <property type="entry name" value="URO-D"/>
    <property type="match status" value="1"/>
</dbReference>
<dbReference type="Pfam" id="PF01208">
    <property type="entry name" value="URO-D"/>
    <property type="match status" value="1"/>
</dbReference>
<dbReference type="PROSITE" id="PS00906">
    <property type="entry name" value="UROD_1"/>
    <property type="match status" value="1"/>
</dbReference>
<evidence type="ECO:0000256" key="6">
    <source>
        <dbReference type="ARBA" id="ARBA00023244"/>
    </source>
</evidence>
<dbReference type="RefSeq" id="WP_363784828.1">
    <property type="nucleotide sequence ID" value="NZ_JBFBLL010000004.1"/>
</dbReference>
<dbReference type="InterPro" id="IPR000257">
    <property type="entry name" value="Uroporphyrinogen_deCOase"/>
</dbReference>
<name>A0ABV3KE75_9MICC</name>
<feature type="site" description="Transition state stabilizer" evidence="7">
    <location>
        <position position="145"/>
    </location>
</feature>
<feature type="binding site" evidence="7">
    <location>
        <position position="145"/>
    </location>
    <ligand>
        <name>substrate</name>
    </ligand>
</feature>
<feature type="compositionally biased region" description="Basic and acidic residues" evidence="10">
    <location>
        <begin position="1"/>
        <end position="15"/>
    </location>
</feature>
<dbReference type="EMBL" id="JBFBLL010000004">
    <property type="protein sequence ID" value="MEV8158216.1"/>
    <property type="molecule type" value="Genomic_DNA"/>
</dbReference>
<dbReference type="Proteomes" id="UP001553031">
    <property type="component" value="Unassembled WGS sequence"/>
</dbReference>
<evidence type="ECO:0000256" key="7">
    <source>
        <dbReference type="HAMAP-Rule" id="MF_00218"/>
    </source>
</evidence>
<evidence type="ECO:0000313" key="13">
    <source>
        <dbReference type="EMBL" id="MEV8158216.1"/>
    </source>
</evidence>
<proteinExistence type="inferred from homology"/>
<comment type="subunit">
    <text evidence="7">Homodimer.</text>
</comment>
<feature type="binding site" evidence="7">
    <location>
        <position position="220"/>
    </location>
    <ligand>
        <name>substrate</name>
    </ligand>
</feature>
<evidence type="ECO:0000256" key="9">
    <source>
        <dbReference type="RuleBase" id="RU004169"/>
    </source>
</evidence>
<evidence type="ECO:0000256" key="2">
    <source>
        <dbReference type="ARBA" id="ARBA00009935"/>
    </source>
</evidence>
<evidence type="ECO:0000259" key="11">
    <source>
        <dbReference type="PROSITE" id="PS00906"/>
    </source>
</evidence>
<evidence type="ECO:0000256" key="8">
    <source>
        <dbReference type="RuleBase" id="RU000554"/>
    </source>
</evidence>
<accession>A0ABV3KE75</accession>
<feature type="binding site" evidence="7">
    <location>
        <position position="275"/>
    </location>
    <ligand>
        <name>substrate</name>
    </ligand>
</feature>
<comment type="caution">
    <text evidence="13">The sequence shown here is derived from an EMBL/GenBank/DDBJ whole genome shotgun (WGS) entry which is preliminary data.</text>
</comment>
<comment type="similarity">
    <text evidence="2 7 9">Belongs to the uroporphyrinogen decarboxylase family.</text>
</comment>
<dbReference type="Gene3D" id="3.20.20.210">
    <property type="match status" value="1"/>
</dbReference>
<evidence type="ECO:0000313" key="14">
    <source>
        <dbReference type="Proteomes" id="UP001553031"/>
    </source>
</evidence>
<feature type="compositionally biased region" description="Low complexity" evidence="10">
    <location>
        <begin position="19"/>
        <end position="49"/>
    </location>
</feature>
<dbReference type="InterPro" id="IPR006361">
    <property type="entry name" value="Uroporphyrinogen_deCO2ase_HemE"/>
</dbReference>
<dbReference type="HAMAP" id="MF_00218">
    <property type="entry name" value="URO_D"/>
    <property type="match status" value="1"/>
</dbReference>
<sequence>MASQIERDGDHRDPLSSETPAAAAPTVADDTGGSRRAAPGPGTPGPDAAGVHEAVWARRLSRVPQGHPLHGTVRDSALIRTLCALPVPHTPVWFMRQAGRSLPEYREARRGTGMLEACLDPALAAEITLQPVRRHGVDAAIFFSDIVVPMKLASVDVDIVAGRGPVLAHPVRTAADVAALPELPDAALDPIREAVSRTVEELGDTPLIGFAGAPFTIAAYAVEGGPSRDHLRPRTMMHADPSAWNALAQWAARTSGAFLRAQVEAGASAVQLFDSWAGSLSLADYEQHVRAHSAQALAAVEDLGVPRIHFGTGTGELLGAMRDAGADAVGVDYRIPLDEASRRLGERTVVQGNIDPALLGAPRDVLHEHTRDVLRRGRTAPGHVVNLGHGVPPETDPDVLSELVTFIHKETR</sequence>
<reference evidence="13 14" key="1">
    <citation type="submission" date="2024-06" db="EMBL/GenBank/DDBJ databases">
        <title>The Natural Products Discovery Center: Release of the First 8490 Sequenced Strains for Exploring Actinobacteria Biosynthetic Diversity.</title>
        <authorList>
            <person name="Kalkreuter E."/>
            <person name="Kautsar S.A."/>
            <person name="Yang D."/>
            <person name="Bader C.D."/>
            <person name="Teijaro C.N."/>
            <person name="Fluegel L."/>
            <person name="Davis C.M."/>
            <person name="Simpson J.R."/>
            <person name="Lauterbach L."/>
            <person name="Steele A.D."/>
            <person name="Gui C."/>
            <person name="Meng S."/>
            <person name="Li G."/>
            <person name="Viehrig K."/>
            <person name="Ye F."/>
            <person name="Su P."/>
            <person name="Kiefer A.F."/>
            <person name="Nichols A."/>
            <person name="Cepeda A.J."/>
            <person name="Yan W."/>
            <person name="Fan B."/>
            <person name="Jiang Y."/>
            <person name="Adhikari A."/>
            <person name="Zheng C.-J."/>
            <person name="Schuster L."/>
            <person name="Cowan T.M."/>
            <person name="Smanski M.J."/>
            <person name="Chevrette M.G."/>
            <person name="De Carvalho L.P.S."/>
            <person name="Shen B."/>
        </authorList>
    </citation>
    <scope>NUCLEOTIDE SEQUENCE [LARGE SCALE GENOMIC DNA]</scope>
    <source>
        <strain evidence="13 14">NPDC079179</strain>
    </source>
</reference>
<evidence type="ECO:0000256" key="5">
    <source>
        <dbReference type="ARBA" id="ARBA00023239"/>
    </source>
</evidence>
<keyword evidence="7" id="KW-0963">Cytoplasm</keyword>
<organism evidence="13 14">
    <name type="scientific">Kocuria salsicia</name>
    <dbReference type="NCBI Taxonomy" id="664639"/>
    <lineage>
        <taxon>Bacteria</taxon>
        <taxon>Bacillati</taxon>
        <taxon>Actinomycetota</taxon>
        <taxon>Actinomycetes</taxon>
        <taxon>Micrococcales</taxon>
        <taxon>Micrococcaceae</taxon>
        <taxon>Kocuria</taxon>
    </lineage>
</organism>
<dbReference type="InterPro" id="IPR038071">
    <property type="entry name" value="UROD/MetE-like_sf"/>
</dbReference>
<keyword evidence="4 7" id="KW-0210">Decarboxylase</keyword>
<feature type="binding site" evidence="7">
    <location>
        <begin position="96"/>
        <end position="100"/>
    </location>
    <ligand>
        <name>substrate</name>
    </ligand>
</feature>
<feature type="domain" description="Uroporphyrinogen decarboxylase (URO-D)" evidence="12">
    <location>
        <begin position="208"/>
        <end position="224"/>
    </location>
</feature>
<protein>
    <recommendedName>
        <fullName evidence="3 7">Uroporphyrinogen decarboxylase</fullName>
        <shortName evidence="7">UPD</shortName>
        <shortName evidence="7">URO-D</shortName>
        <ecNumber evidence="3 7">4.1.1.37</ecNumber>
    </recommendedName>
</protein>
<dbReference type="PANTHER" id="PTHR21091:SF169">
    <property type="entry name" value="UROPORPHYRINOGEN DECARBOXYLASE"/>
    <property type="match status" value="1"/>
</dbReference>
<feature type="domain" description="Uroporphyrinogen decarboxylase (URO-D)" evidence="11">
    <location>
        <begin position="91"/>
        <end position="100"/>
    </location>
</feature>
<dbReference type="SUPFAM" id="SSF51726">
    <property type="entry name" value="UROD/MetE-like"/>
    <property type="match status" value="1"/>
</dbReference>
<dbReference type="EC" id="4.1.1.37" evidence="3 7"/>
<feature type="binding site" evidence="7">
    <location>
        <position position="389"/>
    </location>
    <ligand>
        <name>substrate</name>
    </ligand>
</feature>
<dbReference type="GO" id="GO:0004853">
    <property type="term" value="F:uroporphyrinogen decarboxylase activity"/>
    <property type="evidence" value="ECO:0007669"/>
    <property type="project" value="UniProtKB-EC"/>
</dbReference>